<comment type="similarity">
    <text evidence="1 7">Belongs to the thymidine/pyrimidine-nucleoside phosphorylase family.</text>
</comment>
<dbReference type="Gene3D" id="3.40.1030.10">
    <property type="entry name" value="Nucleoside phosphorylase/phosphoribosyltransferase catalytic domain"/>
    <property type="match status" value="1"/>
</dbReference>
<dbReference type="PIRSF" id="PIRSF000478">
    <property type="entry name" value="TP_PyNP"/>
    <property type="match status" value="1"/>
</dbReference>
<dbReference type="HAMAP" id="MF_01628">
    <property type="entry name" value="Thymid_phosp"/>
    <property type="match status" value="1"/>
</dbReference>
<dbReference type="InterPro" id="IPR000053">
    <property type="entry name" value="Thymidine/pyrmidine_PPase"/>
</dbReference>
<accession>A0A1H7MJD7</accession>
<dbReference type="Gene3D" id="3.90.1170.30">
    <property type="entry name" value="Pyrimidine nucleoside phosphorylase-like, C-terminal domain"/>
    <property type="match status" value="1"/>
</dbReference>
<protein>
    <recommendedName>
        <fullName evidence="3 7">Thymidine phosphorylase</fullName>
        <ecNumber evidence="3 7">2.4.2.4</ecNumber>
    </recommendedName>
    <alternativeName>
        <fullName evidence="7">TdRPase</fullName>
    </alternativeName>
</protein>
<dbReference type="FunFam" id="3.40.1030.10:FF:000003">
    <property type="entry name" value="Pyrimidine-nucleoside phosphorylase"/>
    <property type="match status" value="1"/>
</dbReference>
<dbReference type="InterPro" id="IPR017872">
    <property type="entry name" value="Pyrmidine_PPase_CS"/>
</dbReference>
<evidence type="ECO:0000256" key="3">
    <source>
        <dbReference type="ARBA" id="ARBA00011892"/>
    </source>
</evidence>
<dbReference type="GO" id="GO:0009032">
    <property type="term" value="F:thymidine phosphorylase activity"/>
    <property type="evidence" value="ECO:0007669"/>
    <property type="project" value="UniProtKB-UniRule"/>
</dbReference>
<dbReference type="GO" id="GO:0004645">
    <property type="term" value="F:1,4-alpha-oligoglucan phosphorylase activity"/>
    <property type="evidence" value="ECO:0007669"/>
    <property type="project" value="InterPro"/>
</dbReference>
<dbReference type="SUPFAM" id="SSF52418">
    <property type="entry name" value="Nucleoside phosphorylase/phosphoribosyltransferase catalytic domain"/>
    <property type="match status" value="1"/>
</dbReference>
<dbReference type="Pfam" id="PF07831">
    <property type="entry name" value="PYNP_C"/>
    <property type="match status" value="1"/>
</dbReference>
<dbReference type="RefSeq" id="WP_092762278.1">
    <property type="nucleotide sequence ID" value="NZ_FNZQ01000003.1"/>
</dbReference>
<evidence type="ECO:0000256" key="1">
    <source>
        <dbReference type="ARBA" id="ARBA00006915"/>
    </source>
</evidence>
<keyword evidence="4 7" id="KW-0328">Glycosyltransferase</keyword>
<proteinExistence type="inferred from homology"/>
<evidence type="ECO:0000256" key="6">
    <source>
        <dbReference type="ARBA" id="ARBA00048550"/>
    </source>
</evidence>
<dbReference type="Gene3D" id="1.20.970.10">
    <property type="entry name" value="Transferase, Pyrimidine Nucleoside Phosphorylase, Chain C"/>
    <property type="match status" value="1"/>
</dbReference>
<dbReference type="PROSITE" id="PS00647">
    <property type="entry name" value="THYMID_PHOSPHORYLASE"/>
    <property type="match status" value="1"/>
</dbReference>
<dbReference type="InterPro" id="IPR018090">
    <property type="entry name" value="Pyrmidine_PPas_bac/euk"/>
</dbReference>
<dbReference type="InterPro" id="IPR017459">
    <property type="entry name" value="Glycosyl_Trfase_fam3_N_dom"/>
</dbReference>
<dbReference type="SUPFAM" id="SSF54680">
    <property type="entry name" value="Pyrimidine nucleoside phosphorylase C-terminal domain"/>
    <property type="match status" value="1"/>
</dbReference>
<dbReference type="InterPro" id="IPR000312">
    <property type="entry name" value="Glycosyl_Trfase_fam3"/>
</dbReference>
<gene>
    <name evidence="7" type="primary">deoA</name>
    <name evidence="9" type="ORF">SAMN04488526_1967</name>
</gene>
<dbReference type="NCBIfam" id="NF004490">
    <property type="entry name" value="PRK05820.1"/>
    <property type="match status" value="1"/>
</dbReference>
<dbReference type="AlphaFoldDB" id="A0A1H7MJD7"/>
<dbReference type="SMART" id="SM00941">
    <property type="entry name" value="PYNP_C"/>
    <property type="match status" value="1"/>
</dbReference>
<comment type="function">
    <text evidence="7">The enzymes which catalyze the reversible phosphorolysis of pyrimidine nucleosides are involved in the degradation of these compounds and in their utilization as carbon and energy sources, or in the rescue of pyrimidine bases for nucleotide synthesis.</text>
</comment>
<evidence type="ECO:0000313" key="10">
    <source>
        <dbReference type="Proteomes" id="UP000199283"/>
    </source>
</evidence>
<dbReference type="Pfam" id="PF00591">
    <property type="entry name" value="Glycos_transf_3"/>
    <property type="match status" value="1"/>
</dbReference>
<keyword evidence="10" id="KW-1185">Reference proteome</keyword>
<dbReference type="EC" id="2.4.2.4" evidence="3 7"/>
<dbReference type="EMBL" id="FNZQ01000003">
    <property type="protein sequence ID" value="SEL11430.1"/>
    <property type="molecule type" value="Genomic_DNA"/>
</dbReference>
<dbReference type="InterPro" id="IPR013102">
    <property type="entry name" value="PYNP_C"/>
</dbReference>
<evidence type="ECO:0000256" key="5">
    <source>
        <dbReference type="ARBA" id="ARBA00022679"/>
    </source>
</evidence>
<comment type="pathway">
    <text evidence="7">Pyrimidine metabolism; dTMP biosynthesis via salvage pathway; dTMP from thymine: step 1/2.</text>
</comment>
<keyword evidence="5 7" id="KW-0808">Transferase</keyword>
<dbReference type="Proteomes" id="UP000199283">
    <property type="component" value="Unassembled WGS sequence"/>
</dbReference>
<dbReference type="InterPro" id="IPR035902">
    <property type="entry name" value="Nuc_phospho_transferase"/>
</dbReference>
<dbReference type="InterPro" id="IPR013465">
    <property type="entry name" value="Thymidine_Pase"/>
</dbReference>
<dbReference type="Pfam" id="PF02885">
    <property type="entry name" value="Glycos_trans_3N"/>
    <property type="match status" value="1"/>
</dbReference>
<feature type="domain" description="Pyrimidine nucleoside phosphorylase C-terminal" evidence="8">
    <location>
        <begin position="349"/>
        <end position="423"/>
    </location>
</feature>
<name>A0A1H7MJD7_9RHOB</name>
<dbReference type="PANTHER" id="PTHR10515:SF0">
    <property type="entry name" value="THYMIDINE PHOSPHORYLASE"/>
    <property type="match status" value="1"/>
</dbReference>
<comment type="catalytic activity">
    <reaction evidence="6 7">
        <text>thymidine + phosphate = 2-deoxy-alpha-D-ribose 1-phosphate + thymine</text>
        <dbReference type="Rhea" id="RHEA:16037"/>
        <dbReference type="ChEBI" id="CHEBI:17748"/>
        <dbReference type="ChEBI" id="CHEBI:17821"/>
        <dbReference type="ChEBI" id="CHEBI:43474"/>
        <dbReference type="ChEBI" id="CHEBI:57259"/>
        <dbReference type="EC" id="2.4.2.4"/>
    </reaction>
</comment>
<dbReference type="InterPro" id="IPR036566">
    <property type="entry name" value="PYNP-like_C_sf"/>
</dbReference>
<dbReference type="GO" id="GO:0046104">
    <property type="term" value="P:thymidine metabolic process"/>
    <property type="evidence" value="ECO:0007669"/>
    <property type="project" value="UniProtKB-UniRule"/>
</dbReference>
<dbReference type="OrthoDB" id="9763887at2"/>
<dbReference type="NCBIfam" id="TIGR02644">
    <property type="entry name" value="Y_phosphoryl"/>
    <property type="match status" value="1"/>
</dbReference>
<evidence type="ECO:0000256" key="2">
    <source>
        <dbReference type="ARBA" id="ARBA00011738"/>
    </source>
</evidence>
<evidence type="ECO:0000256" key="7">
    <source>
        <dbReference type="HAMAP-Rule" id="MF_01628"/>
    </source>
</evidence>
<dbReference type="InterPro" id="IPR036320">
    <property type="entry name" value="Glycosyl_Trfase_fam3_N_dom_sf"/>
</dbReference>
<sequence>MTGARETLAALRAGDAPGAGALTEFAEGLANGTVSDAQAGAFAMGVCHTPLTPEGRVALTRSMRDGGDVLEWDLPGPVVDKHSTGGVGDCVSLVLAPALAACGAYVPMISGRGLGHTGGTLDKLSSIPGFRTEMQTDELQDIVRRVGCAIVGATADIAPADRRLYAVRDVTGTVESLDLIVASILSKKLAEGIEALVLDVKTGPGAFMANAAAARALAQALVETGQANGVMTSAILTDMSQPAATSCGNALEVIAAMEALTEPSTRRSSRLIALTRALGGEALALGGLVADAEEGAARIGTALTSGVAAEVFGRMVAAQGGPSDFPDRWRDRLPAAPVVAELRADQPGVVDRIDARTLGEVVVDLGGGRRREDDRIDPTVGISHIAQLGAVVTEGQPLARVHAATGDAAEKAAERVARAIVMASGAVTPPQLVQETIR</sequence>
<evidence type="ECO:0000313" key="9">
    <source>
        <dbReference type="EMBL" id="SEL11430.1"/>
    </source>
</evidence>
<dbReference type="SUPFAM" id="SSF47648">
    <property type="entry name" value="Nucleoside phosphorylase/phosphoribosyltransferase N-terminal domain"/>
    <property type="match status" value="1"/>
</dbReference>
<evidence type="ECO:0000259" key="8">
    <source>
        <dbReference type="SMART" id="SM00941"/>
    </source>
</evidence>
<evidence type="ECO:0000256" key="4">
    <source>
        <dbReference type="ARBA" id="ARBA00022676"/>
    </source>
</evidence>
<reference evidence="9 10" key="1">
    <citation type="submission" date="2016-10" db="EMBL/GenBank/DDBJ databases">
        <authorList>
            <person name="de Groot N.N."/>
        </authorList>
    </citation>
    <scope>NUCLEOTIDE SEQUENCE [LARGE SCALE GENOMIC DNA]</scope>
    <source>
        <strain evidence="9 10">DSM 14858</strain>
    </source>
</reference>
<dbReference type="UniPathway" id="UPA00578">
    <property type="reaction ID" value="UER00638"/>
</dbReference>
<dbReference type="PANTHER" id="PTHR10515">
    <property type="entry name" value="THYMIDINE PHOSPHORYLASE"/>
    <property type="match status" value="1"/>
</dbReference>
<comment type="subunit">
    <text evidence="2 7">Homodimer.</text>
</comment>
<dbReference type="GO" id="GO:0005829">
    <property type="term" value="C:cytosol"/>
    <property type="evidence" value="ECO:0007669"/>
    <property type="project" value="TreeGrafter"/>
</dbReference>
<organism evidence="9 10">
    <name type="scientific">Jannaschia helgolandensis</name>
    <dbReference type="NCBI Taxonomy" id="188906"/>
    <lineage>
        <taxon>Bacteria</taxon>
        <taxon>Pseudomonadati</taxon>
        <taxon>Pseudomonadota</taxon>
        <taxon>Alphaproteobacteria</taxon>
        <taxon>Rhodobacterales</taxon>
        <taxon>Roseobacteraceae</taxon>
        <taxon>Jannaschia</taxon>
    </lineage>
</organism>
<dbReference type="GO" id="GO:0006206">
    <property type="term" value="P:pyrimidine nucleobase metabolic process"/>
    <property type="evidence" value="ECO:0007669"/>
    <property type="project" value="InterPro"/>
</dbReference>
<dbReference type="STRING" id="188906.SAMN04488526_1967"/>